<dbReference type="InterPro" id="IPR047246">
    <property type="entry name" value="ThrRS_anticodon"/>
</dbReference>
<gene>
    <name evidence="16" type="ORF">PV10_00463</name>
</gene>
<evidence type="ECO:0000259" key="15">
    <source>
        <dbReference type="PROSITE" id="PS51880"/>
    </source>
</evidence>
<name>A0A0D1ZRP8_EXOME</name>
<evidence type="ECO:0000256" key="5">
    <source>
        <dbReference type="ARBA" id="ARBA00022598"/>
    </source>
</evidence>
<dbReference type="GO" id="GO:0005739">
    <property type="term" value="C:mitochondrion"/>
    <property type="evidence" value="ECO:0007669"/>
    <property type="project" value="TreeGrafter"/>
</dbReference>
<dbReference type="InterPro" id="IPR004095">
    <property type="entry name" value="TGS"/>
</dbReference>
<dbReference type="Gene3D" id="3.40.50.800">
    <property type="entry name" value="Anticodon-binding domain"/>
    <property type="match status" value="1"/>
</dbReference>
<dbReference type="Pfam" id="PF07973">
    <property type="entry name" value="tRNA_SAD"/>
    <property type="match status" value="1"/>
</dbReference>
<organism evidence="16 17">
    <name type="scientific">Exophiala mesophila</name>
    <name type="common">Black yeast-like fungus</name>
    <dbReference type="NCBI Taxonomy" id="212818"/>
    <lineage>
        <taxon>Eukaryota</taxon>
        <taxon>Fungi</taxon>
        <taxon>Dikarya</taxon>
        <taxon>Ascomycota</taxon>
        <taxon>Pezizomycotina</taxon>
        <taxon>Eurotiomycetes</taxon>
        <taxon>Chaetothyriomycetidae</taxon>
        <taxon>Chaetothyriales</taxon>
        <taxon>Herpotrichiellaceae</taxon>
        <taxon>Exophiala</taxon>
    </lineage>
</organism>
<dbReference type="HOGENOM" id="CLU_008554_0_2_1"/>
<dbReference type="SUPFAM" id="SSF55681">
    <property type="entry name" value="Class II aaRS and biotin synthetases"/>
    <property type="match status" value="1"/>
</dbReference>
<evidence type="ECO:0000256" key="9">
    <source>
        <dbReference type="ARBA" id="ARBA00023146"/>
    </source>
</evidence>
<evidence type="ECO:0000313" key="16">
    <source>
        <dbReference type="EMBL" id="KIV96624.1"/>
    </source>
</evidence>
<dbReference type="InterPro" id="IPR033728">
    <property type="entry name" value="ThrRS_core"/>
</dbReference>
<dbReference type="InterPro" id="IPR006195">
    <property type="entry name" value="aa-tRNA-synth_II"/>
</dbReference>
<dbReference type="Gene3D" id="3.10.20.30">
    <property type="match status" value="1"/>
</dbReference>
<dbReference type="Proteomes" id="UP000054302">
    <property type="component" value="Unassembled WGS sequence"/>
</dbReference>
<comment type="similarity">
    <text evidence="2">Belongs to the class-II aminoacyl-tRNA synthetase family.</text>
</comment>
<evidence type="ECO:0000256" key="12">
    <source>
        <dbReference type="ARBA" id="ARBA00072369"/>
    </source>
</evidence>
<feature type="region of interest" description="Disordered" evidence="13">
    <location>
        <begin position="497"/>
        <end position="519"/>
    </location>
</feature>
<evidence type="ECO:0000256" key="8">
    <source>
        <dbReference type="ARBA" id="ARBA00022917"/>
    </source>
</evidence>
<dbReference type="InterPro" id="IPR004154">
    <property type="entry name" value="Anticodon-bd"/>
</dbReference>
<feature type="region of interest" description="Disordered" evidence="13">
    <location>
        <begin position="70"/>
        <end position="135"/>
    </location>
</feature>
<dbReference type="OMA" id="WYADGMY"/>
<dbReference type="STRING" id="212818.A0A0D1ZRP8"/>
<keyword evidence="4" id="KW-0963">Cytoplasm</keyword>
<dbReference type="OrthoDB" id="5423599at2759"/>
<dbReference type="Pfam" id="PF00587">
    <property type="entry name" value="tRNA-synt_2b"/>
    <property type="match status" value="1"/>
</dbReference>
<dbReference type="PANTHER" id="PTHR11451:SF46">
    <property type="entry name" value="THREONINE--TRNA LIGASE"/>
    <property type="match status" value="1"/>
</dbReference>
<evidence type="ECO:0000256" key="7">
    <source>
        <dbReference type="ARBA" id="ARBA00022840"/>
    </source>
</evidence>
<dbReference type="RefSeq" id="XP_016228198.1">
    <property type="nucleotide sequence ID" value="XM_016364549.1"/>
</dbReference>
<dbReference type="FunFam" id="3.30.930.10:FF:000019">
    <property type="entry name" value="Threonine--tRNA ligase"/>
    <property type="match status" value="1"/>
</dbReference>
<feature type="compositionally biased region" description="Polar residues" evidence="13">
    <location>
        <begin position="80"/>
        <end position="112"/>
    </location>
</feature>
<dbReference type="HAMAP" id="MF_00184">
    <property type="entry name" value="Thr_tRNA_synth"/>
    <property type="match status" value="1"/>
</dbReference>
<dbReference type="InterPro" id="IPR036621">
    <property type="entry name" value="Anticodon-bd_dom_sf"/>
</dbReference>
<dbReference type="NCBIfam" id="TIGR00418">
    <property type="entry name" value="thrS"/>
    <property type="match status" value="1"/>
</dbReference>
<keyword evidence="5 16" id="KW-0436">Ligase</keyword>
<dbReference type="EC" id="6.1.1.3" evidence="3"/>
<dbReference type="CDD" id="cd00860">
    <property type="entry name" value="ThrRS_anticodon"/>
    <property type="match status" value="1"/>
</dbReference>
<evidence type="ECO:0000256" key="13">
    <source>
        <dbReference type="SAM" id="MobiDB-lite"/>
    </source>
</evidence>
<keyword evidence="9" id="KW-0030">Aminoacyl-tRNA synthetase</keyword>
<keyword evidence="17" id="KW-1185">Reference proteome</keyword>
<evidence type="ECO:0000256" key="2">
    <source>
        <dbReference type="ARBA" id="ARBA00008226"/>
    </source>
</evidence>
<dbReference type="GeneID" id="27318308"/>
<protein>
    <recommendedName>
        <fullName evidence="12">Probable threonine--tRNA ligase, cytoplasmic</fullName>
        <ecNumber evidence="3">6.1.1.3</ecNumber>
    </recommendedName>
    <alternativeName>
        <fullName evidence="10">Threonyl-tRNA synthetase</fullName>
    </alternativeName>
</protein>
<feature type="region of interest" description="Disordered" evidence="13">
    <location>
        <begin position="695"/>
        <end position="725"/>
    </location>
</feature>
<dbReference type="PANTHER" id="PTHR11451">
    <property type="entry name" value="THREONINE-TRNA LIGASE"/>
    <property type="match status" value="1"/>
</dbReference>
<evidence type="ECO:0000256" key="6">
    <source>
        <dbReference type="ARBA" id="ARBA00022741"/>
    </source>
</evidence>
<keyword evidence="8" id="KW-0648">Protein biosynthesis</keyword>
<dbReference type="PROSITE" id="PS51880">
    <property type="entry name" value="TGS"/>
    <property type="match status" value="1"/>
</dbReference>
<evidence type="ECO:0000256" key="10">
    <source>
        <dbReference type="ARBA" id="ARBA00031900"/>
    </source>
</evidence>
<dbReference type="Gene3D" id="3.30.930.10">
    <property type="entry name" value="Bira Bifunctional Protein, Domain 2"/>
    <property type="match status" value="1"/>
</dbReference>
<dbReference type="GO" id="GO:0006435">
    <property type="term" value="P:threonyl-tRNA aminoacylation"/>
    <property type="evidence" value="ECO:0007669"/>
    <property type="project" value="InterPro"/>
</dbReference>
<evidence type="ECO:0000256" key="4">
    <source>
        <dbReference type="ARBA" id="ARBA00022490"/>
    </source>
</evidence>
<dbReference type="SMART" id="SM00863">
    <property type="entry name" value="tRNA_SAD"/>
    <property type="match status" value="1"/>
</dbReference>
<dbReference type="InterPro" id="IPR018163">
    <property type="entry name" value="Thr/Ala-tRNA-synth_IIc_edit"/>
</dbReference>
<accession>A0A0D1ZRP8</accession>
<dbReference type="CDD" id="cd00771">
    <property type="entry name" value="ThrRS_core"/>
    <property type="match status" value="1"/>
</dbReference>
<dbReference type="FunFam" id="3.40.50.800:FF:000003">
    <property type="entry name" value="Threonine--tRNA ligase 2, cytoplasmic"/>
    <property type="match status" value="1"/>
</dbReference>
<dbReference type="SUPFAM" id="SSF52954">
    <property type="entry name" value="Class II aaRS ABD-related"/>
    <property type="match status" value="1"/>
</dbReference>
<dbReference type="InterPro" id="IPR012947">
    <property type="entry name" value="tRNA_SAD"/>
</dbReference>
<dbReference type="Gene3D" id="3.30.980.10">
    <property type="entry name" value="Threonyl-trna Synthetase, Chain A, domain 2"/>
    <property type="match status" value="1"/>
</dbReference>
<dbReference type="PRINTS" id="PR01047">
    <property type="entry name" value="TRNASYNTHTHR"/>
</dbReference>
<comment type="subcellular location">
    <subcellularLocation>
        <location evidence="1">Cytoplasm</location>
    </subcellularLocation>
</comment>
<dbReference type="SUPFAM" id="SSF55186">
    <property type="entry name" value="ThrRS/AlaRS common domain"/>
    <property type="match status" value="1"/>
</dbReference>
<dbReference type="PROSITE" id="PS50862">
    <property type="entry name" value="AA_TRNA_LIGASE_II"/>
    <property type="match status" value="1"/>
</dbReference>
<dbReference type="InterPro" id="IPR002320">
    <property type="entry name" value="Thr-tRNA-ligase_IIa"/>
</dbReference>
<evidence type="ECO:0000256" key="11">
    <source>
        <dbReference type="ARBA" id="ARBA00049515"/>
    </source>
</evidence>
<feature type="domain" description="TGS" evidence="15">
    <location>
        <begin position="164"/>
        <end position="230"/>
    </location>
</feature>
<dbReference type="InterPro" id="IPR045864">
    <property type="entry name" value="aa-tRNA-synth_II/BPL/LPL"/>
</dbReference>
<evidence type="ECO:0000256" key="1">
    <source>
        <dbReference type="ARBA" id="ARBA00004496"/>
    </source>
</evidence>
<evidence type="ECO:0000259" key="14">
    <source>
        <dbReference type="PROSITE" id="PS50862"/>
    </source>
</evidence>
<reference evidence="16 17" key="1">
    <citation type="submission" date="2015-01" db="EMBL/GenBank/DDBJ databases">
        <title>The Genome Sequence of Exophiala mesophila CBS40295.</title>
        <authorList>
            <consortium name="The Broad Institute Genomics Platform"/>
            <person name="Cuomo C."/>
            <person name="de Hoog S."/>
            <person name="Gorbushina A."/>
            <person name="Stielow B."/>
            <person name="Teixiera M."/>
            <person name="Abouelleil A."/>
            <person name="Chapman S.B."/>
            <person name="Priest M."/>
            <person name="Young S.K."/>
            <person name="Wortman J."/>
            <person name="Nusbaum C."/>
            <person name="Birren B."/>
        </authorList>
    </citation>
    <scope>NUCLEOTIDE SEQUENCE [LARGE SCALE GENOMIC DNA]</scope>
    <source>
        <strain evidence="16 17">CBS 40295</strain>
    </source>
</reference>
<comment type="catalytic activity">
    <reaction evidence="11">
        <text>tRNA(Thr) + L-threonine + ATP = L-threonyl-tRNA(Thr) + AMP + diphosphate + H(+)</text>
        <dbReference type="Rhea" id="RHEA:24624"/>
        <dbReference type="Rhea" id="RHEA-COMP:9670"/>
        <dbReference type="Rhea" id="RHEA-COMP:9704"/>
        <dbReference type="ChEBI" id="CHEBI:15378"/>
        <dbReference type="ChEBI" id="CHEBI:30616"/>
        <dbReference type="ChEBI" id="CHEBI:33019"/>
        <dbReference type="ChEBI" id="CHEBI:57926"/>
        <dbReference type="ChEBI" id="CHEBI:78442"/>
        <dbReference type="ChEBI" id="CHEBI:78534"/>
        <dbReference type="ChEBI" id="CHEBI:456215"/>
        <dbReference type="EC" id="6.1.1.3"/>
    </reaction>
</comment>
<dbReference type="Pfam" id="PF03129">
    <property type="entry name" value="HGTP_anticodon"/>
    <property type="match status" value="1"/>
</dbReference>
<dbReference type="AlphaFoldDB" id="A0A0D1ZRP8"/>
<keyword evidence="7" id="KW-0067">ATP-binding</keyword>
<dbReference type="SUPFAM" id="SSF81271">
    <property type="entry name" value="TGS-like"/>
    <property type="match status" value="1"/>
</dbReference>
<evidence type="ECO:0000313" key="17">
    <source>
        <dbReference type="Proteomes" id="UP000054302"/>
    </source>
</evidence>
<sequence>MQRTRACGHILQLATTCTPCHVTRTSLAERLTHGHHIHLARTLLFHRHASTTLSRSLIMSHQKKVSLNPHDLWGVLNGPKMSQTAPAPQGSESPASPNAKSSKRPQVQSQAKNLPGRPKEMSTQAPSKAHQAPKELPDFIQERNVLFEQLKKEHDQQLASRDKPAIQIVLTPAPGQETTIDGKAWETTPGHLLKNVPKDRAGQIVVAKVDGELWDLDRPLEKDSKVSYLTFSDPEGRDVFWHSSAHVLGECAEHEYGCRLSHGPPTAMGFFYDMALPPGDAVREAEWPSLENRAKKFTKDKQAFERLEVSKDNLRKLFGYSKYKMHYIEKFVPDGESSTVYRNGTLVDLCQGPHIQNTRKIEAFKIMKNSSAYFLGDQTNDSLQRIHGVAFPSKQQLKEWEHFLEEAKKRDHQVIGQQQKLFTFSRLSPGSPFLLPHGTRIFNALQQMLRDQYWERGYQEVQSPNMFDVDLWKTSGHWQHYQDDMFRVVVKDDTSDPLPLADKTADGKPLPPKPAEDKDKGVFALKPMNCPGHCLMFRDEERSYRELPWRVADFGVLHRNEASGALSGLTRVRKFQQDDTHVFCTNEQVQGEIEALFDFMQHVYSLFGFPFKFKLSTRPEGYMGTLEEWDIAEARLKSALQNFRGADWELNEGDGAFYGPKIDVTIQDALMREYQCATIQLDFQGPQNFKLEYRTNEPSATNTETPTAASSEPAKPRDPKAPGQGMARPVMIHRAIIGSFERFIAILCEHFAGKWPFWLSPRQVLVIPVMKGAEDYVREIQSIFHKARLYVDIDVSGNTLQKKIRSGQLAQYNFIFVVGAKEQETRTVNIRNRDDPATQKMGELIPLQKALERLVALRDERRLENKIDMGE</sequence>
<proteinExistence type="inferred from homology"/>
<dbReference type="InterPro" id="IPR012676">
    <property type="entry name" value="TGS-like"/>
</dbReference>
<dbReference type="VEuPathDB" id="FungiDB:PV10_00463"/>
<dbReference type="GO" id="GO:0005524">
    <property type="term" value="F:ATP binding"/>
    <property type="evidence" value="ECO:0007669"/>
    <property type="project" value="UniProtKB-KW"/>
</dbReference>
<keyword evidence="6" id="KW-0547">Nucleotide-binding</keyword>
<dbReference type="InterPro" id="IPR002314">
    <property type="entry name" value="aa-tRNA-synt_IIb"/>
</dbReference>
<dbReference type="CDD" id="cd01667">
    <property type="entry name" value="TGS_ThrRS"/>
    <property type="match status" value="1"/>
</dbReference>
<dbReference type="EMBL" id="KN847520">
    <property type="protein sequence ID" value="KIV96624.1"/>
    <property type="molecule type" value="Genomic_DNA"/>
</dbReference>
<feature type="domain" description="Aminoacyl-transfer RNA synthetases class-II family profile" evidence="14">
    <location>
        <begin position="402"/>
        <end position="756"/>
    </location>
</feature>
<dbReference type="FunFam" id="3.30.980.10:FF:000005">
    <property type="entry name" value="Threonyl-tRNA synthetase, mitochondrial"/>
    <property type="match status" value="1"/>
</dbReference>
<evidence type="ECO:0000256" key="3">
    <source>
        <dbReference type="ARBA" id="ARBA00013163"/>
    </source>
</evidence>
<feature type="compositionally biased region" description="Polar residues" evidence="13">
    <location>
        <begin position="696"/>
        <end position="710"/>
    </location>
</feature>
<dbReference type="InterPro" id="IPR012675">
    <property type="entry name" value="Beta-grasp_dom_sf"/>
</dbReference>
<dbReference type="GO" id="GO:0004829">
    <property type="term" value="F:threonine-tRNA ligase activity"/>
    <property type="evidence" value="ECO:0007669"/>
    <property type="project" value="UniProtKB-EC"/>
</dbReference>